<sequence>MKSLLCKDLFFFNATSSVLCKQEKGRKLLLLLAILVASLTYQAGFWDKEDKAAADSLWQAYEHPYMSSRLSASSVQHRGRRMDFQIYNGTAFGSSLLFIMDFQYYNGTALGSSLAIIFWEKEDKAAADSLRQAHEHPYMSSQLFALEEFAAVGPWNVFILLLAAQVCMALQVPVSVRVGSVFLAKTCLTAHKLGARSKRLLVMISRTILDSLGNASTTGRRCRQVCTKFITSILYYRLANRWIRRGSGHEATWRLASGAMHHMTGNQRLLRSGSVRTESIALDDVWYVPGLDSNLVSTGQLARQGCAVTLGPGGCRITRAGVLVGSARLTEACHFQLDFLKVADDS</sequence>
<accession>A0A1D6F803</accession>
<dbReference type="AlphaFoldDB" id="A0A1D6F803"/>
<name>A0A1D6F803_MAIZE</name>
<evidence type="ECO:0000313" key="1">
    <source>
        <dbReference type="EMBL" id="ONM27349.1"/>
    </source>
</evidence>
<reference evidence="1" key="1">
    <citation type="submission" date="2015-12" db="EMBL/GenBank/DDBJ databases">
        <title>Update maize B73 reference genome by single molecule sequencing technologies.</title>
        <authorList>
            <consortium name="Maize Genome Sequencing Project"/>
            <person name="Ware D."/>
        </authorList>
    </citation>
    <scope>NUCLEOTIDE SEQUENCE [LARGE SCALE GENOMIC DNA]</scope>
    <source>
        <tissue evidence="1">Seedling</tissue>
    </source>
</reference>
<protein>
    <submittedName>
        <fullName evidence="1">Uncharacterized protein</fullName>
    </submittedName>
</protein>
<organism evidence="1">
    <name type="scientific">Zea mays</name>
    <name type="common">Maize</name>
    <dbReference type="NCBI Taxonomy" id="4577"/>
    <lineage>
        <taxon>Eukaryota</taxon>
        <taxon>Viridiplantae</taxon>
        <taxon>Streptophyta</taxon>
        <taxon>Embryophyta</taxon>
        <taxon>Tracheophyta</taxon>
        <taxon>Spermatophyta</taxon>
        <taxon>Magnoliopsida</taxon>
        <taxon>Liliopsida</taxon>
        <taxon>Poales</taxon>
        <taxon>Poaceae</taxon>
        <taxon>PACMAD clade</taxon>
        <taxon>Panicoideae</taxon>
        <taxon>Andropogonodae</taxon>
        <taxon>Andropogoneae</taxon>
        <taxon>Tripsacinae</taxon>
        <taxon>Zea</taxon>
    </lineage>
</organism>
<proteinExistence type="predicted"/>
<dbReference type="EMBL" id="CM007648">
    <property type="protein sequence ID" value="ONM27349.1"/>
    <property type="molecule type" value="Genomic_DNA"/>
</dbReference>
<dbReference type="ExpressionAtlas" id="A0A1D6F803">
    <property type="expression patterns" value="baseline and differential"/>
</dbReference>
<gene>
    <name evidence="1" type="ORF">ZEAMMB73_Zm00001d007697</name>
</gene>
<dbReference type="STRING" id="4577.A0A1D6F803"/>
<dbReference type="InParanoid" id="A0A1D6F803"/>